<evidence type="ECO:0000256" key="2">
    <source>
        <dbReference type="SAM" id="SignalP"/>
    </source>
</evidence>
<organism evidence="3 4">
    <name type="scientific">Chitinophaga ginsengisoli</name>
    <dbReference type="NCBI Taxonomy" id="363837"/>
    <lineage>
        <taxon>Bacteria</taxon>
        <taxon>Pseudomonadati</taxon>
        <taxon>Bacteroidota</taxon>
        <taxon>Chitinophagia</taxon>
        <taxon>Chitinophagales</taxon>
        <taxon>Chitinophagaceae</taxon>
        <taxon>Chitinophaga</taxon>
    </lineage>
</organism>
<sequence length="420" mass="46219">MILKKLFLVLCTVMAVAQGYAQENENEGTTLDLLKAPSSPASNLLGFATSDVDKPTDISALMMSLQSASGSFMRLPSSYAVDLAPYFLINKKSGTTTTELNSGKFADVFRQTFVISVAIRNPDSTASDFVSTSTYAGLGFKFSLVRPKYSYKADMALRRIHVLQKSLNKKNMRTLQQLETDTELRELRNKMEELAREAVRTGHLELLSDSTNEFHKVEKMAGEKLKEKMAADSASNFGIETEESKEAITEELQKTAASFDGTRSGFSWEVAGGISGEFLNKQFNNSRVHNAGIWTTLGYTTENGLAILGLVRFLHNPEKIFAKDNELNKMGSISTLDGGARAVYSPNGGRFNCSIEGVYRSVLSSNTIDPSWRLIFNADYSIFRNQKLTFSFGRNFDGIIAKDGNLVAALTLIAGLGNKR</sequence>
<evidence type="ECO:0000313" key="3">
    <source>
        <dbReference type="EMBL" id="PSL32196.1"/>
    </source>
</evidence>
<gene>
    <name evidence="3" type="ORF">CLV42_104499</name>
</gene>
<dbReference type="EMBL" id="PYGK01000004">
    <property type="protein sequence ID" value="PSL32196.1"/>
    <property type="molecule type" value="Genomic_DNA"/>
</dbReference>
<dbReference type="RefSeq" id="WP_106602396.1">
    <property type="nucleotide sequence ID" value="NZ_PYGK01000004.1"/>
</dbReference>
<protein>
    <submittedName>
        <fullName evidence="3">Uncharacterized protein</fullName>
    </submittedName>
</protein>
<dbReference type="OrthoDB" id="918082at2"/>
<proteinExistence type="predicted"/>
<feature type="signal peptide" evidence="2">
    <location>
        <begin position="1"/>
        <end position="21"/>
    </location>
</feature>
<feature type="chain" id="PRO_5015109051" evidence="2">
    <location>
        <begin position="22"/>
        <end position="420"/>
    </location>
</feature>
<name>A0A2P8GE16_9BACT</name>
<keyword evidence="1" id="KW-0175">Coiled coil</keyword>
<reference evidence="3 4" key="1">
    <citation type="submission" date="2018-03" db="EMBL/GenBank/DDBJ databases">
        <title>Genomic Encyclopedia of Archaeal and Bacterial Type Strains, Phase II (KMG-II): from individual species to whole genera.</title>
        <authorList>
            <person name="Goeker M."/>
        </authorList>
    </citation>
    <scope>NUCLEOTIDE SEQUENCE [LARGE SCALE GENOMIC DNA]</scope>
    <source>
        <strain evidence="3 4">DSM 18107</strain>
    </source>
</reference>
<feature type="coiled-coil region" evidence="1">
    <location>
        <begin position="177"/>
        <end position="204"/>
    </location>
</feature>
<dbReference type="AlphaFoldDB" id="A0A2P8GE16"/>
<keyword evidence="4" id="KW-1185">Reference proteome</keyword>
<evidence type="ECO:0000313" key="4">
    <source>
        <dbReference type="Proteomes" id="UP000240978"/>
    </source>
</evidence>
<keyword evidence="2" id="KW-0732">Signal</keyword>
<comment type="caution">
    <text evidence="3">The sequence shown here is derived from an EMBL/GenBank/DDBJ whole genome shotgun (WGS) entry which is preliminary data.</text>
</comment>
<evidence type="ECO:0000256" key="1">
    <source>
        <dbReference type="SAM" id="Coils"/>
    </source>
</evidence>
<dbReference type="Proteomes" id="UP000240978">
    <property type="component" value="Unassembled WGS sequence"/>
</dbReference>
<accession>A0A2P8GE16</accession>